<comment type="caution">
    <text evidence="1">The sequence shown here is derived from an EMBL/GenBank/DDBJ whole genome shotgun (WGS) entry which is preliminary data.</text>
</comment>
<protein>
    <submittedName>
        <fullName evidence="1">Uncharacterized protein</fullName>
    </submittedName>
</protein>
<reference evidence="1" key="1">
    <citation type="journal article" date="2019" name="bioRxiv">
        <title>The Genome of the Zebra Mussel, Dreissena polymorpha: A Resource for Invasive Species Research.</title>
        <authorList>
            <person name="McCartney M.A."/>
            <person name="Auch B."/>
            <person name="Kono T."/>
            <person name="Mallez S."/>
            <person name="Zhang Y."/>
            <person name="Obille A."/>
            <person name="Becker A."/>
            <person name="Abrahante J.E."/>
            <person name="Garbe J."/>
            <person name="Badalamenti J.P."/>
            <person name="Herman A."/>
            <person name="Mangelson H."/>
            <person name="Liachko I."/>
            <person name="Sullivan S."/>
            <person name="Sone E.D."/>
            <person name="Koren S."/>
            <person name="Silverstein K.A.T."/>
            <person name="Beckman K.B."/>
            <person name="Gohl D.M."/>
        </authorList>
    </citation>
    <scope>NUCLEOTIDE SEQUENCE</scope>
    <source>
        <strain evidence="1">Duluth1</strain>
        <tissue evidence="1">Whole animal</tissue>
    </source>
</reference>
<reference evidence="1" key="2">
    <citation type="submission" date="2020-11" db="EMBL/GenBank/DDBJ databases">
        <authorList>
            <person name="McCartney M.A."/>
            <person name="Auch B."/>
            <person name="Kono T."/>
            <person name="Mallez S."/>
            <person name="Becker A."/>
            <person name="Gohl D.M."/>
            <person name="Silverstein K.A.T."/>
            <person name="Koren S."/>
            <person name="Bechman K.B."/>
            <person name="Herman A."/>
            <person name="Abrahante J.E."/>
            <person name="Garbe J."/>
        </authorList>
    </citation>
    <scope>NUCLEOTIDE SEQUENCE</scope>
    <source>
        <strain evidence="1">Duluth1</strain>
        <tissue evidence="1">Whole animal</tissue>
    </source>
</reference>
<proteinExistence type="predicted"/>
<accession>A0A9D4ESG1</accession>
<keyword evidence="2" id="KW-1185">Reference proteome</keyword>
<evidence type="ECO:0000313" key="2">
    <source>
        <dbReference type="Proteomes" id="UP000828390"/>
    </source>
</evidence>
<dbReference type="EMBL" id="JAIWYP010000008">
    <property type="protein sequence ID" value="KAH3784934.1"/>
    <property type="molecule type" value="Genomic_DNA"/>
</dbReference>
<organism evidence="1 2">
    <name type="scientific">Dreissena polymorpha</name>
    <name type="common">Zebra mussel</name>
    <name type="synonym">Mytilus polymorpha</name>
    <dbReference type="NCBI Taxonomy" id="45954"/>
    <lineage>
        <taxon>Eukaryota</taxon>
        <taxon>Metazoa</taxon>
        <taxon>Spiralia</taxon>
        <taxon>Lophotrochozoa</taxon>
        <taxon>Mollusca</taxon>
        <taxon>Bivalvia</taxon>
        <taxon>Autobranchia</taxon>
        <taxon>Heteroconchia</taxon>
        <taxon>Euheterodonta</taxon>
        <taxon>Imparidentia</taxon>
        <taxon>Neoheterodontei</taxon>
        <taxon>Myida</taxon>
        <taxon>Dreissenoidea</taxon>
        <taxon>Dreissenidae</taxon>
        <taxon>Dreissena</taxon>
    </lineage>
</organism>
<name>A0A9D4ESG1_DREPO</name>
<sequence>MGDKGSSILKAKLEEVRSLKAKKCSRLDNVPCKLIKHDEEVNTEAMKTLYQKTWKEKKWLKKWT</sequence>
<gene>
    <name evidence="1" type="ORF">DPMN_163007</name>
</gene>
<dbReference type="AlphaFoldDB" id="A0A9D4ESG1"/>
<evidence type="ECO:0000313" key="1">
    <source>
        <dbReference type="EMBL" id="KAH3784934.1"/>
    </source>
</evidence>
<dbReference type="Proteomes" id="UP000828390">
    <property type="component" value="Unassembled WGS sequence"/>
</dbReference>